<evidence type="ECO:0000313" key="21">
    <source>
        <dbReference type="EMBL" id="KTZ11356.1"/>
    </source>
</evidence>
<dbReference type="NCBIfam" id="NF011628">
    <property type="entry name" value="PRK15054.1"/>
    <property type="match status" value="1"/>
</dbReference>
<evidence type="ECO:0000313" key="22">
    <source>
        <dbReference type="EMBL" id="MIT50989.1"/>
    </source>
</evidence>
<dbReference type="Proteomes" id="UP000839911">
    <property type="component" value="Unassembled WGS sequence"/>
</dbReference>
<dbReference type="SUPFAM" id="SSF89155">
    <property type="entry name" value="TorD-like"/>
    <property type="match status" value="1"/>
</dbReference>
<evidence type="ECO:0000313" key="13">
    <source>
        <dbReference type="EMBL" id="EBZ6921272.1"/>
    </source>
</evidence>
<reference evidence="20" key="7">
    <citation type="submission" date="2019-10" db="EMBL/GenBank/DDBJ databases">
        <authorList>
            <consortium name="NCBI Pathogen Detection Project"/>
        </authorList>
    </citation>
    <scope>NUCLEOTIDE SEQUENCE</scope>
    <source>
        <strain evidence="20">Salmonella enterica</strain>
    </source>
</reference>
<evidence type="ECO:0000313" key="11">
    <source>
        <dbReference type="EMBL" id="EBW3627552.1"/>
    </source>
</evidence>
<dbReference type="KEGG" id="seni:CY43_08065"/>
<evidence type="ECO:0000256" key="2">
    <source>
        <dbReference type="ARBA" id="ARBA00022490"/>
    </source>
</evidence>
<dbReference type="AlphaFoldDB" id="A0A0D6G369"/>
<dbReference type="EMBL" id="AAHIPE010000003">
    <property type="protein sequence ID" value="EBW5461694.1"/>
    <property type="molecule type" value="Genomic_DNA"/>
</dbReference>
<evidence type="ECO:0000256" key="8">
    <source>
        <dbReference type="ARBA" id="ARBA00079760"/>
    </source>
</evidence>
<evidence type="ECO:0000313" key="14">
    <source>
        <dbReference type="EMBL" id="ECE0293627.1"/>
    </source>
</evidence>
<evidence type="ECO:0000313" key="12">
    <source>
        <dbReference type="EMBL" id="EBW5461694.1"/>
    </source>
</evidence>
<comment type="subunit">
    <text evidence="6">Binds specifically to the NarG subunit of the apoenzyme complex at two distinct sites, one interfering with membrane anchoring and another being involved in molybdenum insertion.</text>
</comment>
<dbReference type="EMBL" id="AAHIDF010000004">
    <property type="protein sequence ID" value="EBW3627552.1"/>
    <property type="molecule type" value="Genomic_DNA"/>
</dbReference>
<dbReference type="OMA" id="LRFKHAY"/>
<dbReference type="Proteomes" id="UP000839914">
    <property type="component" value="Unassembled WGS sequence"/>
</dbReference>
<dbReference type="PANTHER" id="PTHR43680:SF4">
    <property type="entry name" value="NITRATE REDUCTASE MOLYBDENUM COFACTOR ASSEMBLY CHAPERONE NARW-RELATED"/>
    <property type="match status" value="1"/>
</dbReference>
<dbReference type="InterPro" id="IPR020945">
    <property type="entry name" value="DMSO/NO3_reduct_chaperone"/>
</dbReference>
<comment type="subcellular location">
    <subcellularLocation>
        <location evidence="1">Cytoplasm</location>
    </subcellularLocation>
</comment>
<dbReference type="NCBIfam" id="TIGR00684">
    <property type="entry name" value="narJ"/>
    <property type="match status" value="1"/>
</dbReference>
<dbReference type="EMBL" id="AAKRET010000001">
    <property type="protein sequence ID" value="ECU8352123.1"/>
    <property type="molecule type" value="Genomic_DNA"/>
</dbReference>
<dbReference type="GO" id="GO:0051131">
    <property type="term" value="P:chaperone-mediated protein complex assembly"/>
    <property type="evidence" value="ECO:0007669"/>
    <property type="project" value="InterPro"/>
</dbReference>
<reference evidence="14 26" key="5">
    <citation type="submission" date="2018-07" db="EMBL/GenBank/DDBJ databases">
        <authorList>
            <consortium name="GenomeTrakr network: Whole genome sequencing for foodborne pathogen traceback"/>
        </authorList>
    </citation>
    <scope>NUCLEOTIDE SEQUENCE [LARGE SCALE GENOMIC DNA]</scope>
    <source>
        <strain evidence="14 26">VA_WGS-00080</strain>
    </source>
</reference>
<comment type="similarity">
    <text evidence="5">Belongs to the NarJ/NarW family.</text>
</comment>
<dbReference type="Proteomes" id="UP000054461">
    <property type="component" value="Unassembled WGS sequence"/>
</dbReference>
<evidence type="ECO:0000256" key="5">
    <source>
        <dbReference type="ARBA" id="ARBA00060958"/>
    </source>
</evidence>
<proteinExistence type="inferred from homology"/>
<dbReference type="Proteomes" id="UP000839581">
    <property type="component" value="Unassembled WGS sequence"/>
</dbReference>
<evidence type="ECO:0000313" key="24">
    <source>
        <dbReference type="Proteomes" id="UP000034636"/>
    </source>
</evidence>
<dbReference type="Proteomes" id="UP000034636">
    <property type="component" value="Chromosome"/>
</dbReference>
<dbReference type="Proteomes" id="UP000839595">
    <property type="component" value="Unassembled WGS sequence"/>
</dbReference>
<evidence type="ECO:0000313" key="25">
    <source>
        <dbReference type="Proteomes" id="UP000054461"/>
    </source>
</evidence>
<accession>A0A0D6G369</accession>
<dbReference type="GO" id="GO:0051082">
    <property type="term" value="F:unfolded protein binding"/>
    <property type="evidence" value="ECO:0007669"/>
    <property type="project" value="InterPro"/>
</dbReference>
<evidence type="ECO:0000313" key="15">
    <source>
        <dbReference type="EMBL" id="ECF1542662.1"/>
    </source>
</evidence>
<dbReference type="EMBL" id="AALDNI010000006">
    <property type="protein sequence ID" value="ECY5340470.1"/>
    <property type="molecule type" value="Genomic_DNA"/>
</dbReference>
<dbReference type="InterPro" id="IPR036411">
    <property type="entry name" value="TorD-like_sf"/>
</dbReference>
<reference evidence="10" key="4">
    <citation type="submission" date="2018-06" db="EMBL/GenBank/DDBJ databases">
        <authorList>
            <person name="Ashton P.M."/>
            <person name="Dallman T."/>
            <person name="Nair S."/>
            <person name="De Pinna E."/>
            <person name="Peters T."/>
            <person name="Grant K."/>
        </authorList>
    </citation>
    <scope>NUCLEOTIDE SEQUENCE [LARGE SCALE GENOMIC DNA]</scope>
    <source>
        <strain evidence="11">231108</strain>
        <strain evidence="15">265852</strain>
        <strain evidence="22">29290</strain>
        <strain evidence="12">422529</strain>
        <strain evidence="23">425567</strain>
        <strain evidence="18">43916</strain>
        <strain evidence="10">488670</strain>
        <strain evidence="13">632340</strain>
        <strain evidence="17">86846</strain>
    </source>
</reference>
<dbReference type="PATRIC" id="fig|59201.158.peg.1681"/>
<dbReference type="eggNOG" id="COG2180">
    <property type="taxonomic scope" value="Bacteria"/>
</dbReference>
<evidence type="ECO:0000313" key="9">
    <source>
        <dbReference type="EMBL" id="AKH07190.1"/>
    </source>
</evidence>
<keyword evidence="3" id="KW-0534">Nitrate assimilation</keyword>
<evidence type="ECO:0000256" key="6">
    <source>
        <dbReference type="ARBA" id="ARBA00063916"/>
    </source>
</evidence>
<evidence type="ECO:0000313" key="16">
    <source>
        <dbReference type="EMBL" id="ECU8352123.1"/>
    </source>
</evidence>
<dbReference type="Proteomes" id="UP000839905">
    <property type="component" value="Unassembled WGS sequence"/>
</dbReference>
<dbReference type="EMBL" id="AAKUOT010000007">
    <property type="protein sequence ID" value="ECV8760315.1"/>
    <property type="molecule type" value="Genomic_DNA"/>
</dbReference>
<dbReference type="Pfam" id="PF02613">
    <property type="entry name" value="Nitrate_red_del"/>
    <property type="match status" value="1"/>
</dbReference>
<dbReference type="EMBL" id="RVDJ01000001">
    <property type="protein sequence ID" value="MLP83930.1"/>
    <property type="molecule type" value="Genomic_DNA"/>
</dbReference>
<dbReference type="EMBL" id="JYVU01000033">
    <property type="protein sequence ID" value="KTZ11356.1"/>
    <property type="molecule type" value="Genomic_DNA"/>
</dbReference>
<dbReference type="EMBL" id="AAHRYM010000010">
    <property type="protein sequence ID" value="EBZ6921272.1"/>
    <property type="molecule type" value="Genomic_DNA"/>
</dbReference>
<dbReference type="InterPro" id="IPR003765">
    <property type="entry name" value="NO3_reductase_chaperone_NarJ"/>
</dbReference>
<keyword evidence="2" id="KW-0963">Cytoplasm</keyword>
<dbReference type="GO" id="GO:0042128">
    <property type="term" value="P:nitrate assimilation"/>
    <property type="evidence" value="ECO:0007669"/>
    <property type="project" value="UniProtKB-KW"/>
</dbReference>
<accession>A0A0M2J0Q4</accession>
<sequence>MQILKAIGLLMEYPDDELWECRDEALTLIQHDAPMLADFTRELLYAPLLDKQAEWCEVFDRGRATSLLLFEHVHAESRDRGQAMVDLLSQYETVGLHLNCRELPDHLPLYLEYLSVLPEAEAREGLQNIAPILALLGGRLKQRGAPWYQLFDALLTLAGSTLTSDSVTKQIIQESRDDTRQALDAVWEEEQVKFIEDNATTCDSSPLHHYQRRFSQDAAPQYVDVSAGGPK</sequence>
<name>A0A0D6G369_SALTM</name>
<dbReference type="Proteomes" id="UP000338496">
    <property type="component" value="Unassembled WGS sequence"/>
</dbReference>
<dbReference type="SMR" id="A0A0D6G369"/>
<dbReference type="RefSeq" id="WP_001166296.1">
    <property type="nucleotide sequence ID" value="NZ_AP023291.1"/>
</dbReference>
<dbReference type="GO" id="GO:0016530">
    <property type="term" value="F:metallochaperone activity"/>
    <property type="evidence" value="ECO:0007669"/>
    <property type="project" value="TreeGrafter"/>
</dbReference>
<dbReference type="EMBL" id="RSUA01000043">
    <property type="protein sequence ID" value="MIT50989.1"/>
    <property type="molecule type" value="Genomic_DNA"/>
</dbReference>
<dbReference type="Proteomes" id="UP000839908">
    <property type="component" value="Unassembled WGS sequence"/>
</dbReference>
<dbReference type="FunFam" id="1.10.3480.10:FF:000001">
    <property type="entry name" value="Nitrate reductase molybdenum cofactor assembly chaperone"/>
    <property type="match status" value="1"/>
</dbReference>
<evidence type="ECO:0000313" key="18">
    <source>
        <dbReference type="EMBL" id="ECY5340470.1"/>
    </source>
</evidence>
<accession>A0A0F7DIK5</accession>
<evidence type="ECO:0000256" key="4">
    <source>
        <dbReference type="ARBA" id="ARBA00023186"/>
    </source>
</evidence>
<dbReference type="Proteomes" id="UP000839909">
    <property type="component" value="Unassembled WGS sequence"/>
</dbReference>
<dbReference type="Gene3D" id="1.10.3480.10">
    <property type="entry name" value="TorD-like"/>
    <property type="match status" value="1"/>
</dbReference>
<dbReference type="EMBL" id="AAIGQE010000001">
    <property type="protein sequence ID" value="ECE0293627.1"/>
    <property type="molecule type" value="Genomic_DNA"/>
</dbReference>
<reference evidence="19" key="6">
    <citation type="submission" date="2018-07" db="EMBL/GenBank/DDBJ databases">
        <authorList>
            <consortium name="PulseNet: The National Subtyping Network for Foodborne Disease Surveillance"/>
            <person name="Tarr C.L."/>
            <person name="Trees E."/>
            <person name="Katz L.S."/>
            <person name="Carleton-Romer H.A."/>
            <person name="Stroika S."/>
            <person name="Kucerova Z."/>
            <person name="Roache K.F."/>
            <person name="Sabol A.L."/>
            <person name="Besser J."/>
            <person name="Gerner-Smidt P."/>
        </authorList>
    </citation>
    <scope>NUCLEOTIDE SEQUENCE [LARGE SCALE GENOMIC DNA]</scope>
    <source>
        <strain evidence="16">PNUSAS008736</strain>
        <strain evidence="19">PNUSAS016739</strain>
    </source>
</reference>
<dbReference type="PANTHER" id="PTHR43680">
    <property type="entry name" value="NITRATE REDUCTASE MOLYBDENUM COFACTOR ASSEMBLY CHAPERONE"/>
    <property type="match status" value="1"/>
</dbReference>
<dbReference type="Proteomes" id="UP000885258">
    <property type="component" value="Unassembled WGS sequence"/>
</dbReference>
<dbReference type="EMBL" id="AAHDPU010000003">
    <property type="protein sequence ID" value="EBU9271516.1"/>
    <property type="molecule type" value="Genomic_DNA"/>
</dbReference>
<dbReference type="GO" id="GO:0005737">
    <property type="term" value="C:cytoplasm"/>
    <property type="evidence" value="ECO:0007669"/>
    <property type="project" value="UniProtKB-SubCell"/>
</dbReference>
<reference evidence="21 25" key="1">
    <citation type="submission" date="2014-09" db="EMBL/GenBank/DDBJ databases">
        <title>Salmonella Genotype and Phenotype Association.</title>
        <authorList>
            <person name="Chen Y."/>
            <person name="Folster J."/>
            <person name="Ayers S."/>
            <person name="Kabera C."/>
            <person name="Li C."/>
            <person name="Mukherjee S."/>
            <person name="Lam C."/>
            <person name="Zhao S."/>
            <person name="McDermott P."/>
        </authorList>
    </citation>
    <scope>NUCLEOTIDE SEQUENCE [LARGE SCALE GENOMIC DNA]</scope>
    <source>
        <strain evidence="21 25">CVM N32045</strain>
    </source>
</reference>
<keyword evidence="4" id="KW-0143">Chaperone</keyword>
<evidence type="ECO:0000313" key="20">
    <source>
        <dbReference type="EMBL" id="HAB0969782.1"/>
    </source>
</evidence>
<evidence type="ECO:0000313" key="23">
    <source>
        <dbReference type="EMBL" id="MLP83930.1"/>
    </source>
</evidence>
<evidence type="ECO:0000256" key="7">
    <source>
        <dbReference type="ARBA" id="ARBA00067979"/>
    </source>
</evidence>
<dbReference type="Proteomes" id="UP000839907">
    <property type="component" value="Unassembled WGS sequence"/>
</dbReference>
<evidence type="ECO:0000256" key="1">
    <source>
        <dbReference type="ARBA" id="ARBA00004496"/>
    </source>
</evidence>
<evidence type="ECO:0000313" key="26">
    <source>
        <dbReference type="Proteomes" id="UP000338496"/>
    </source>
</evidence>
<dbReference type="EMBL" id="AAMLUT010000001">
    <property type="protein sequence ID" value="EDI6663995.1"/>
    <property type="molecule type" value="Genomic_DNA"/>
</dbReference>
<protein>
    <recommendedName>
        <fullName evidence="7">Nitrate reductase molybdenum cofactor assembly chaperone NarJ</fullName>
    </recommendedName>
    <alternativeName>
        <fullName evidence="8">Redox enzyme maturation protein NarJ</fullName>
    </alternativeName>
</protein>
<dbReference type="EMBL" id="CP011428">
    <property type="protein sequence ID" value="AKH07190.1"/>
    <property type="molecule type" value="Genomic_DNA"/>
</dbReference>
<dbReference type="Proteomes" id="UP000885385">
    <property type="component" value="Unassembled WGS sequence"/>
</dbReference>
<reference evidence="9 24" key="2">
    <citation type="journal article" date="2015" name="Genome Announc.">
        <title>Complete Genome Sequencing of a Multidrug-Resistant and Human-Invasive Salmonella enterica Serovar Typhimurium Strain of the Emerging Sequence Type 213 Genotype.</title>
        <authorList>
            <person name="Calva E."/>
            <person name="Silva C."/>
            <person name="Zaidi M.B."/>
            <person name="Sanchez-Flores A."/>
            <person name="Estrada K."/>
            <person name="Silva G.G."/>
            <person name="Soto-Jimenez L.M."/>
            <person name="Wiesner M."/>
            <person name="Fernandez-Mora M."/>
            <person name="Edwards R.A."/>
            <person name="Vinuesa P."/>
        </authorList>
    </citation>
    <scope>NUCLEOTIDE SEQUENCE [LARGE SCALE GENOMIC DNA]</scope>
    <source>
        <strain evidence="9 24">YU39</strain>
    </source>
</reference>
<evidence type="ECO:0000313" key="17">
    <source>
        <dbReference type="EMBL" id="ECV8760315.1"/>
    </source>
</evidence>
<reference evidence="20" key="3">
    <citation type="journal article" date="2018" name="Genome Biol.">
        <title>SKESA: strategic k-mer extension for scrupulous assemblies.</title>
        <authorList>
            <person name="Souvorov A."/>
            <person name="Agarwala R."/>
            <person name="Lipman D.J."/>
        </authorList>
    </citation>
    <scope>NUCLEOTIDE SEQUENCE</scope>
    <source>
        <strain evidence="20">Salmonella enterica</strain>
    </source>
</reference>
<dbReference type="EMBL" id="DAAFPQ010000002">
    <property type="protein sequence ID" value="HAB0969782.1"/>
    <property type="molecule type" value="Genomic_DNA"/>
</dbReference>
<gene>
    <name evidence="9" type="primary">narW</name>
    <name evidence="17" type="ORF">AAB27_05345</name>
    <name evidence="22" type="ORF">AU613_19250</name>
    <name evidence="18" type="ORF">AVC05_04310</name>
    <name evidence="16" type="ORF">B1P38_00565</name>
    <name evidence="14" type="ORF">CE70_00145</name>
    <name evidence="19" type="ORF">CFF59_01740</name>
    <name evidence="21" type="ORF">DD95_13825</name>
    <name evidence="10" type="ORF">DMO92_05400</name>
    <name evidence="11" type="ORF">DPF41_05480</name>
    <name evidence="12" type="ORF">DPS76_04355</name>
    <name evidence="23" type="ORF">DRM14_00985</name>
    <name evidence="15" type="ORF">E0935_05275</name>
    <name evidence="13" type="ORF">EER35_09775</name>
    <name evidence="20" type="ORF">GB466_04135</name>
    <name evidence="9" type="ORF">SE14_01659</name>
</gene>
<dbReference type="Proteomes" id="UP000839617">
    <property type="component" value="Unassembled WGS sequence"/>
</dbReference>
<organism evidence="10">
    <name type="scientific">Salmonella typhimurium</name>
    <dbReference type="NCBI Taxonomy" id="90371"/>
    <lineage>
        <taxon>Bacteria</taxon>
        <taxon>Pseudomonadati</taxon>
        <taxon>Pseudomonadota</taxon>
        <taxon>Gammaproteobacteria</taxon>
        <taxon>Enterobacterales</taxon>
        <taxon>Enterobacteriaceae</taxon>
        <taxon>Salmonella</taxon>
    </lineage>
</organism>
<dbReference type="EMBL" id="AAIKGB010000004">
    <property type="protein sequence ID" value="ECF1542662.1"/>
    <property type="molecule type" value="Genomic_DNA"/>
</dbReference>
<evidence type="ECO:0000313" key="19">
    <source>
        <dbReference type="EMBL" id="EDI6663995.1"/>
    </source>
</evidence>
<evidence type="ECO:0000256" key="3">
    <source>
        <dbReference type="ARBA" id="ARBA00023063"/>
    </source>
</evidence>
<evidence type="ECO:0000313" key="10">
    <source>
        <dbReference type="EMBL" id="EBU9271516.1"/>
    </source>
</evidence>